<keyword evidence="4 8" id="KW-0808">Transferase</keyword>
<evidence type="ECO:0000256" key="3">
    <source>
        <dbReference type="ARBA" id="ARBA00022519"/>
    </source>
</evidence>
<evidence type="ECO:0000256" key="6">
    <source>
        <dbReference type="ARBA" id="ARBA00023315"/>
    </source>
</evidence>
<dbReference type="GO" id="GO:0016746">
    <property type="term" value="F:acyltransferase activity"/>
    <property type="evidence" value="ECO:0007669"/>
    <property type="project" value="UniProtKB-KW"/>
</dbReference>
<dbReference type="PANTHER" id="PTHR30606:SF9">
    <property type="entry name" value="LIPID A BIOSYNTHESIS LAUROYLTRANSFERASE"/>
    <property type="match status" value="1"/>
</dbReference>
<dbReference type="CDD" id="cd07984">
    <property type="entry name" value="LPLAT_LABLAT-like"/>
    <property type="match status" value="1"/>
</dbReference>
<dbReference type="NCBIfam" id="NF005120">
    <property type="entry name" value="PRK06553.1"/>
    <property type="match status" value="1"/>
</dbReference>
<dbReference type="InterPro" id="IPR004960">
    <property type="entry name" value="LipA_acyltrans"/>
</dbReference>
<keyword evidence="3" id="KW-0997">Cell inner membrane</keyword>
<feature type="transmembrane region" description="Helical" evidence="7">
    <location>
        <begin position="19"/>
        <end position="35"/>
    </location>
</feature>
<accession>A0A2N9W287</accession>
<dbReference type="EMBL" id="MZMT01000014">
    <property type="protein sequence ID" value="PIO45855.1"/>
    <property type="molecule type" value="Genomic_DNA"/>
</dbReference>
<name>A0A2N9W287_9HYPH</name>
<evidence type="ECO:0000313" key="8">
    <source>
        <dbReference type="EMBL" id="PIO45855.1"/>
    </source>
</evidence>
<keyword evidence="5 7" id="KW-0472">Membrane</keyword>
<evidence type="ECO:0000256" key="1">
    <source>
        <dbReference type="ARBA" id="ARBA00004533"/>
    </source>
</evidence>
<dbReference type="PANTHER" id="PTHR30606">
    <property type="entry name" value="LIPID A BIOSYNTHESIS LAUROYL ACYLTRANSFERASE"/>
    <property type="match status" value="1"/>
</dbReference>
<proteinExistence type="predicted"/>
<keyword evidence="7" id="KW-0812">Transmembrane</keyword>
<dbReference type="RefSeq" id="WP_099998498.1">
    <property type="nucleotide sequence ID" value="NZ_CP017940.1"/>
</dbReference>
<evidence type="ECO:0000256" key="4">
    <source>
        <dbReference type="ARBA" id="ARBA00022679"/>
    </source>
</evidence>
<dbReference type="Pfam" id="PF03279">
    <property type="entry name" value="Lip_A_acyltrans"/>
    <property type="match status" value="1"/>
</dbReference>
<dbReference type="GO" id="GO:0009247">
    <property type="term" value="P:glycolipid biosynthetic process"/>
    <property type="evidence" value="ECO:0007669"/>
    <property type="project" value="UniProtKB-ARBA"/>
</dbReference>
<keyword evidence="7" id="KW-1133">Transmembrane helix</keyword>
<dbReference type="AlphaFoldDB" id="A0A2N9W287"/>
<dbReference type="GO" id="GO:0005886">
    <property type="term" value="C:plasma membrane"/>
    <property type="evidence" value="ECO:0007669"/>
    <property type="project" value="UniProtKB-SubCell"/>
</dbReference>
<evidence type="ECO:0000256" key="2">
    <source>
        <dbReference type="ARBA" id="ARBA00022475"/>
    </source>
</evidence>
<organism evidence="8 9">
    <name type="scientific">Phyllobacterium zundukense</name>
    <dbReference type="NCBI Taxonomy" id="1867719"/>
    <lineage>
        <taxon>Bacteria</taxon>
        <taxon>Pseudomonadati</taxon>
        <taxon>Pseudomonadota</taxon>
        <taxon>Alphaproteobacteria</taxon>
        <taxon>Hyphomicrobiales</taxon>
        <taxon>Phyllobacteriaceae</taxon>
        <taxon>Phyllobacterium</taxon>
    </lineage>
</organism>
<comment type="subcellular location">
    <subcellularLocation>
        <location evidence="1">Cell inner membrane</location>
    </subcellularLocation>
</comment>
<evidence type="ECO:0000256" key="5">
    <source>
        <dbReference type="ARBA" id="ARBA00023136"/>
    </source>
</evidence>
<dbReference type="OrthoDB" id="9801955at2"/>
<comment type="caution">
    <text evidence="8">The sequence shown here is derived from an EMBL/GenBank/DDBJ whole genome shotgun (WGS) entry which is preliminary data.</text>
</comment>
<reference evidence="8 9" key="1">
    <citation type="journal article" date="2017" name="Int J Environ Stud">
        <title>Does the Miocene-Pliocene relict legume Oxytropis triphylla form nitrogen-fixing nodules with a combination of bacterial strains?</title>
        <authorList>
            <person name="Safronova V."/>
            <person name="Belimov A."/>
            <person name="Sazanova A."/>
            <person name="Kuznetsova I."/>
            <person name="Popova J."/>
            <person name="Andronov E."/>
            <person name="Verkhozina A."/>
            <person name="Tikhonovich I."/>
        </authorList>
    </citation>
    <scope>NUCLEOTIDE SEQUENCE [LARGE SCALE GENOMIC DNA]</scope>
    <source>
        <strain evidence="8 9">Tri-38</strain>
    </source>
</reference>
<gene>
    <name evidence="8" type="ORF">B5P45_04775</name>
</gene>
<dbReference type="KEGG" id="pht:BLM14_05660"/>
<evidence type="ECO:0000313" key="9">
    <source>
        <dbReference type="Proteomes" id="UP000232163"/>
    </source>
</evidence>
<keyword evidence="2" id="KW-1003">Cell membrane</keyword>
<keyword evidence="6 8" id="KW-0012">Acyltransferase</keyword>
<keyword evidence="9" id="KW-1185">Reference proteome</keyword>
<evidence type="ECO:0000256" key="7">
    <source>
        <dbReference type="SAM" id="Phobius"/>
    </source>
</evidence>
<sequence>MKLNTKLALYRWSQKLKSFNYWLSANVIFGILWLLRQLPAKAAMDFMDAAARKIGPVMGRHRVAMNNLRKAYPEKSEEELQVIARDMWGNMARLTAEYVYLDAIFDYDPFSDKVGLIEVEGREIFERLVLEKDRPHIFFTGHTGNFELLPICAATFDLNVTVLFRPPNNPYVAKRILGARRTNMGHLVPSKAGAAWSLASVLNINGNVGMLVDQKFRRGIPSTFFNRPCKTNPLLAKLARQYDCDVYPARCIRLPGGRFRLELEEKMELPRDEKGAVDLAATVQALNDKVEAWVREYPGQWMWFHKRWNS</sequence>
<dbReference type="Proteomes" id="UP000232163">
    <property type="component" value="Unassembled WGS sequence"/>
</dbReference>
<protein>
    <submittedName>
        <fullName evidence="8">Lipid A biosynthesis lauroyl acyltransferase</fullName>
    </submittedName>
</protein>